<feature type="transmembrane region" description="Helical" evidence="7">
    <location>
        <begin position="45"/>
        <end position="65"/>
    </location>
</feature>
<reference evidence="9 10" key="1">
    <citation type="submission" date="2020-08" db="EMBL/GenBank/DDBJ databases">
        <title>Genomic Encyclopedia of Type Strains, Phase IV (KMG-IV): sequencing the most valuable type-strain genomes for metagenomic binning, comparative biology and taxonomic classification.</title>
        <authorList>
            <person name="Goeker M."/>
        </authorList>
    </citation>
    <scope>NUCLEOTIDE SEQUENCE [LARGE SCALE GENOMIC DNA]</scope>
    <source>
        <strain evidence="9 10">YIM 65646</strain>
    </source>
</reference>
<feature type="domain" description="VTT" evidence="8">
    <location>
        <begin position="65"/>
        <end position="202"/>
    </location>
</feature>
<name>A0A841FFS6_9ACTN</name>
<evidence type="ECO:0000256" key="2">
    <source>
        <dbReference type="ARBA" id="ARBA00008640"/>
    </source>
</evidence>
<evidence type="ECO:0000313" key="9">
    <source>
        <dbReference type="EMBL" id="MBB6032412.1"/>
    </source>
</evidence>
<dbReference type="InterPro" id="IPR015414">
    <property type="entry name" value="TMEM64"/>
</dbReference>
<dbReference type="RefSeq" id="WP_184785318.1">
    <property type="nucleotide sequence ID" value="NZ_BONT01000042.1"/>
</dbReference>
<feature type="transmembrane region" description="Helical" evidence="7">
    <location>
        <begin position="12"/>
        <end position="33"/>
    </location>
</feature>
<organism evidence="9 10">
    <name type="scientific">Phytomonospora endophytica</name>
    <dbReference type="NCBI Taxonomy" id="714109"/>
    <lineage>
        <taxon>Bacteria</taxon>
        <taxon>Bacillati</taxon>
        <taxon>Actinomycetota</taxon>
        <taxon>Actinomycetes</taxon>
        <taxon>Micromonosporales</taxon>
        <taxon>Micromonosporaceae</taxon>
        <taxon>Phytomonospora</taxon>
    </lineage>
</organism>
<dbReference type="Proteomes" id="UP000548476">
    <property type="component" value="Unassembled WGS sequence"/>
</dbReference>
<evidence type="ECO:0000256" key="1">
    <source>
        <dbReference type="ARBA" id="ARBA00004651"/>
    </source>
</evidence>
<feature type="transmembrane region" description="Helical" evidence="7">
    <location>
        <begin position="77"/>
        <end position="101"/>
    </location>
</feature>
<sequence length="248" mass="26030">MKLRIPAGPARRFLLLVAVLAAIGIAAVLLGPPDQDRLAALADEAGSVGPFVAVAGYALGVVLMVPRTMLSFVSGLLFGWGAGFAYAMFGALLGASVGYAAGHLLGRDFVDARLDAWSRLDDDPKTTRAKATRWVRTRLAVADKWLERRGILGVWILRTIPVAHYGLTSYACGTAAVRYRHFLLGTLGGSIPGALGYTAVGSALLDSASLPLALGGAWALTLLSLGAVTLFRRRAEKRTAEPAEVTTG</sequence>
<comment type="caution">
    <text evidence="9">The sequence shown here is derived from an EMBL/GenBank/DDBJ whole genome shotgun (WGS) entry which is preliminary data.</text>
</comment>
<evidence type="ECO:0000313" key="10">
    <source>
        <dbReference type="Proteomes" id="UP000548476"/>
    </source>
</evidence>
<evidence type="ECO:0000256" key="4">
    <source>
        <dbReference type="ARBA" id="ARBA00022692"/>
    </source>
</evidence>
<evidence type="ECO:0000256" key="5">
    <source>
        <dbReference type="ARBA" id="ARBA00022989"/>
    </source>
</evidence>
<accession>A0A841FFS6</accession>
<comment type="similarity">
    <text evidence="2 7">Belongs to the TVP38/TMEM64 family.</text>
</comment>
<protein>
    <recommendedName>
        <fullName evidence="7">TVP38/TMEM64 family membrane protein</fullName>
    </recommendedName>
</protein>
<dbReference type="AlphaFoldDB" id="A0A841FFS6"/>
<dbReference type="InterPro" id="IPR032816">
    <property type="entry name" value="VTT_dom"/>
</dbReference>
<feature type="transmembrane region" description="Helical" evidence="7">
    <location>
        <begin position="151"/>
        <end position="170"/>
    </location>
</feature>
<feature type="transmembrane region" description="Helical" evidence="7">
    <location>
        <begin position="210"/>
        <end position="231"/>
    </location>
</feature>
<keyword evidence="4 7" id="KW-0812">Transmembrane</keyword>
<keyword evidence="5 7" id="KW-1133">Transmembrane helix</keyword>
<evidence type="ECO:0000256" key="3">
    <source>
        <dbReference type="ARBA" id="ARBA00022475"/>
    </source>
</evidence>
<evidence type="ECO:0000259" key="8">
    <source>
        <dbReference type="Pfam" id="PF09335"/>
    </source>
</evidence>
<dbReference type="EMBL" id="JACHGT010000001">
    <property type="protein sequence ID" value="MBB6032412.1"/>
    <property type="molecule type" value="Genomic_DNA"/>
</dbReference>
<keyword evidence="3 7" id="KW-1003">Cell membrane</keyword>
<keyword evidence="10" id="KW-1185">Reference proteome</keyword>
<dbReference type="GO" id="GO:0005886">
    <property type="term" value="C:plasma membrane"/>
    <property type="evidence" value="ECO:0007669"/>
    <property type="project" value="UniProtKB-SubCell"/>
</dbReference>
<evidence type="ECO:0000256" key="6">
    <source>
        <dbReference type="ARBA" id="ARBA00023136"/>
    </source>
</evidence>
<comment type="subcellular location">
    <subcellularLocation>
        <location evidence="1 7">Cell membrane</location>
        <topology evidence="1 7">Multi-pass membrane protein</topology>
    </subcellularLocation>
</comment>
<evidence type="ECO:0000256" key="7">
    <source>
        <dbReference type="RuleBase" id="RU366058"/>
    </source>
</evidence>
<proteinExistence type="inferred from homology"/>
<dbReference type="PANTHER" id="PTHR12677">
    <property type="entry name" value="GOLGI APPARATUS MEMBRANE PROTEIN TVP38-RELATED"/>
    <property type="match status" value="1"/>
</dbReference>
<dbReference type="PANTHER" id="PTHR12677:SF59">
    <property type="entry name" value="GOLGI APPARATUS MEMBRANE PROTEIN TVP38-RELATED"/>
    <property type="match status" value="1"/>
</dbReference>
<gene>
    <name evidence="9" type="ORF">HNR73_000254</name>
</gene>
<dbReference type="Pfam" id="PF09335">
    <property type="entry name" value="VTT_dom"/>
    <property type="match status" value="1"/>
</dbReference>
<keyword evidence="6 7" id="KW-0472">Membrane</keyword>
<feature type="transmembrane region" description="Helical" evidence="7">
    <location>
        <begin position="182"/>
        <end position="204"/>
    </location>
</feature>